<keyword evidence="3" id="KW-1185">Reference proteome</keyword>
<dbReference type="InterPro" id="IPR025595">
    <property type="entry name" value="PterinBD-DUF4346"/>
</dbReference>
<dbReference type="Pfam" id="PF14251">
    <property type="entry name" value="PterinBD-DUF4346"/>
    <property type="match status" value="1"/>
</dbReference>
<protein>
    <submittedName>
        <fullName evidence="2">DUF4346 domain-containing protein</fullName>
    </submittedName>
</protein>
<dbReference type="PIRSF" id="PIRSF037673">
    <property type="entry name" value="UCP037673"/>
    <property type="match status" value="1"/>
</dbReference>
<name>A0ABY3PTL6_9CYAN</name>
<organism evidence="2 3">
    <name type="scientific">Gloeobacter morelensis MG652769</name>
    <dbReference type="NCBI Taxonomy" id="2781736"/>
    <lineage>
        <taxon>Bacteria</taxon>
        <taxon>Bacillati</taxon>
        <taxon>Cyanobacteriota</taxon>
        <taxon>Cyanophyceae</taxon>
        <taxon>Gloeobacterales</taxon>
        <taxon>Gloeobacteraceae</taxon>
        <taxon>Gloeobacter</taxon>
        <taxon>Gloeobacter morelensis</taxon>
    </lineage>
</organism>
<proteinExistence type="predicted"/>
<evidence type="ECO:0000313" key="3">
    <source>
        <dbReference type="Proteomes" id="UP001054846"/>
    </source>
</evidence>
<gene>
    <name evidence="2" type="ORF">ISF26_10595</name>
</gene>
<dbReference type="Proteomes" id="UP001054846">
    <property type="component" value="Chromosome"/>
</dbReference>
<dbReference type="EMBL" id="CP063845">
    <property type="protein sequence ID" value="UFP96964.1"/>
    <property type="molecule type" value="Genomic_DNA"/>
</dbReference>
<evidence type="ECO:0000313" key="2">
    <source>
        <dbReference type="EMBL" id="UFP96964.1"/>
    </source>
</evidence>
<reference evidence="2 3" key="1">
    <citation type="journal article" date="2021" name="Genome Biol. Evol.">
        <title>Complete Genome Sequencing of a Novel Gloeobacter Species from a Waterfall Cave in Mexico.</title>
        <authorList>
            <person name="Saw J.H."/>
            <person name="Cardona T."/>
            <person name="Montejano G."/>
        </authorList>
    </citation>
    <scope>NUCLEOTIDE SEQUENCE [LARGE SCALE GENOMIC DNA]</scope>
    <source>
        <strain evidence="2">MG652769</strain>
    </source>
</reference>
<evidence type="ECO:0000259" key="1">
    <source>
        <dbReference type="Pfam" id="PF14251"/>
    </source>
</evidence>
<accession>A0ABY3PTL6</accession>
<feature type="domain" description="DUF4346" evidence="1">
    <location>
        <begin position="26"/>
        <end position="131"/>
    </location>
</feature>
<sequence>MVQQISPWLSRIEEVDRKLSSRHIDLDAAGYFLIAVDRQEGLLVARHFGLTVDDRGLAVDPQTGKPLPARGPVSTPLLSTYTARTAKEMCVKLFESDAPPPVGMLNHAAYLGRELQRAESALIHGTEYVQD</sequence>
<dbReference type="InterPro" id="IPR017260">
    <property type="entry name" value="UCP037673"/>
</dbReference>